<organism evidence="1 2">
    <name type="scientific">Paenibacillus xanthanilyticus</name>
    <dbReference type="NCBI Taxonomy" id="1783531"/>
    <lineage>
        <taxon>Bacteria</taxon>
        <taxon>Bacillati</taxon>
        <taxon>Bacillota</taxon>
        <taxon>Bacilli</taxon>
        <taxon>Bacillales</taxon>
        <taxon>Paenibacillaceae</taxon>
        <taxon>Paenibacillus</taxon>
    </lineage>
</organism>
<comment type="caution">
    <text evidence="1">The sequence shown here is derived from an EMBL/GenBank/DDBJ whole genome shotgun (WGS) entry which is preliminary data.</text>
</comment>
<accession>A0ABV8K5N2</accession>
<dbReference type="RefSeq" id="WP_377719970.1">
    <property type="nucleotide sequence ID" value="NZ_JBHSAM010000028.1"/>
</dbReference>
<proteinExistence type="predicted"/>
<dbReference type="InterPro" id="IPR011989">
    <property type="entry name" value="ARM-like"/>
</dbReference>
<dbReference type="Gene3D" id="1.25.10.10">
    <property type="entry name" value="Leucine-rich Repeat Variant"/>
    <property type="match status" value="1"/>
</dbReference>
<protein>
    <submittedName>
        <fullName evidence="1">HEAT repeat domain-containing protein</fullName>
    </submittedName>
</protein>
<keyword evidence="2" id="KW-1185">Reference proteome</keyword>
<evidence type="ECO:0000313" key="2">
    <source>
        <dbReference type="Proteomes" id="UP001595715"/>
    </source>
</evidence>
<dbReference type="SUPFAM" id="SSF48371">
    <property type="entry name" value="ARM repeat"/>
    <property type="match status" value="1"/>
</dbReference>
<dbReference type="EMBL" id="JBHSAM010000028">
    <property type="protein sequence ID" value="MFC4101352.1"/>
    <property type="molecule type" value="Genomic_DNA"/>
</dbReference>
<reference evidence="2" key="1">
    <citation type="journal article" date="2019" name="Int. J. Syst. Evol. Microbiol.">
        <title>The Global Catalogue of Microorganisms (GCM) 10K type strain sequencing project: providing services to taxonomists for standard genome sequencing and annotation.</title>
        <authorList>
            <consortium name="The Broad Institute Genomics Platform"/>
            <consortium name="The Broad Institute Genome Sequencing Center for Infectious Disease"/>
            <person name="Wu L."/>
            <person name="Ma J."/>
        </authorList>
    </citation>
    <scope>NUCLEOTIDE SEQUENCE [LARGE SCALE GENOMIC DNA]</scope>
    <source>
        <strain evidence="2">IBRC-M 10987</strain>
    </source>
</reference>
<sequence>MNIQRQLDRLIAENAIDDAIAIIQSIGEMKDSSQLNTLIKHLRLTDNSSLRNEIALALSDIGHNTAVEPIIEVLVHPKTKGNRGTLLYALENLDYISHIVTIAGFIGDDSFEAGIQLLLLLENVIDQLSEEEKERCRKMIEPKWKMKKNEALQDALELLS</sequence>
<dbReference type="Proteomes" id="UP001595715">
    <property type="component" value="Unassembled WGS sequence"/>
</dbReference>
<name>A0ABV8K5N2_9BACL</name>
<dbReference type="InterPro" id="IPR016024">
    <property type="entry name" value="ARM-type_fold"/>
</dbReference>
<gene>
    <name evidence="1" type="ORF">ACFOZ8_17050</name>
</gene>
<evidence type="ECO:0000313" key="1">
    <source>
        <dbReference type="EMBL" id="MFC4101352.1"/>
    </source>
</evidence>
<dbReference type="Pfam" id="PF13646">
    <property type="entry name" value="HEAT_2"/>
    <property type="match status" value="1"/>
</dbReference>